<reference evidence="18" key="2">
    <citation type="submission" date="2014-06" db="EMBL/GenBank/DDBJ databases">
        <title>Genomic characterization of papillomaviruses infecting hamsters.</title>
        <authorList>
            <person name="Kocjan B.J."/>
            <person name="Hosnjak L."/>
            <person name="Racnik J."/>
            <person name="Poljak M."/>
        </authorList>
    </citation>
    <scope>NUCLEOTIDE SEQUENCE [LARGE SCALE GENOMIC DNA]</scope>
    <source>
        <strain evidence="18">APV34</strain>
    </source>
</reference>
<evidence type="ECO:0000256" key="14">
    <source>
        <dbReference type="ARBA" id="ARBA00023296"/>
    </source>
</evidence>
<dbReference type="GO" id="GO:0043657">
    <property type="term" value="C:host cell"/>
    <property type="evidence" value="ECO:0007669"/>
    <property type="project" value="GOC"/>
</dbReference>
<feature type="disulfide bond" evidence="15">
    <location>
        <begin position="22"/>
        <end position="28"/>
    </location>
</feature>
<protein>
    <recommendedName>
        <fullName evidence="15">Minor capsid protein L2</fullName>
    </recommendedName>
</protein>
<dbReference type="Pfam" id="PF00513">
    <property type="entry name" value="Late_protein_L2"/>
    <property type="match status" value="1"/>
</dbReference>
<evidence type="ECO:0000256" key="2">
    <source>
        <dbReference type="ARBA" id="ARBA00022553"/>
    </source>
</evidence>
<evidence type="ECO:0000256" key="7">
    <source>
        <dbReference type="ARBA" id="ARBA00022844"/>
    </source>
</evidence>
<comment type="PTM">
    <text evidence="15">Highly phosphorylated.</text>
</comment>
<evidence type="ECO:0000256" key="10">
    <source>
        <dbReference type="ARBA" id="ARBA00023046"/>
    </source>
</evidence>
<keyword evidence="4 15" id="KW-1048">Host nucleus</keyword>
<keyword evidence="2 15" id="KW-0597">Phosphoprotein</keyword>
<reference evidence="17 23" key="1">
    <citation type="journal article" date="2014" name="Genome Announc.">
        <title>Complete Genome Sequence of Phodopus sungorus Papillomavirus Type 1 (PsPV1), a Novel Member of the Pipapillomavirus Genus, Isolated from a Siberian Hamster.</title>
        <authorList>
            <person name="Kocjan B.J."/>
            <person name="Hosnjak L."/>
            <person name="Racnik J."/>
            <person name="Zadravec M."/>
            <person name="Poljak M."/>
        </authorList>
    </citation>
    <scope>NUCLEOTIDE SEQUENCE [LARGE SCALE GENOMIC DNA]</scope>
</reference>
<keyword evidence="14 15" id="KW-1160">Virus entry into host cell</keyword>
<dbReference type="GO" id="GO:0005198">
    <property type="term" value="F:structural molecule activity"/>
    <property type="evidence" value="ECO:0007669"/>
    <property type="project" value="UniProtKB-UniRule"/>
</dbReference>
<evidence type="ECO:0000256" key="13">
    <source>
        <dbReference type="ARBA" id="ARBA00023157"/>
    </source>
</evidence>
<dbReference type="EMBL" id="MW602287">
    <property type="protein sequence ID" value="QWC92949.1"/>
    <property type="molecule type" value="Genomic_DNA"/>
</dbReference>
<dbReference type="Proteomes" id="UP000180955">
    <property type="component" value="Genome"/>
</dbReference>
<gene>
    <name evidence="15 17" type="primary">L2</name>
</gene>
<name>W8ZM63_9PAPI</name>
<keyword evidence="9 15" id="KW-1177">Microtubular inwards viral transport</keyword>
<keyword evidence="13 15" id="KW-1015">Disulfide bond</keyword>
<evidence type="ECO:0000256" key="11">
    <source>
        <dbReference type="ARBA" id="ARBA00023120"/>
    </source>
</evidence>
<dbReference type="HAMAP" id="MF_04003">
    <property type="entry name" value="PPV_L2"/>
    <property type="match status" value="1"/>
</dbReference>
<dbReference type="EMBL" id="LM653111">
    <property type="protein sequence ID" value="CDX10178.1"/>
    <property type="molecule type" value="Genomic_DNA"/>
</dbReference>
<comment type="function">
    <text evidence="15">Minor protein of the capsid that localizes along the inner surface of the virion, within the central cavities beneath the L1 pentamers. Plays a role in capsid stabilization through interaction with the major capsid protein L1. Once the virion enters the host cell, L2 escorts the genomic DNA into the nucleus by promoting escape from the endosomal compartments and traffic through the host Golgi network. Mechanistically, the C-terminus of L2 possesses a cell-penetrating peptide that protudes from the host endosome, interacts with host cytoplasmic retromer cargo and thereby mediates the capsid delivery to the host trans-Golgi network. Plays a role through its interaction with host dynein in the intracellular microtubule-dependent transport of viral capsid toward the nucleus. Mediates the viral genome import into the nucleus through binding to host importins. Once within the nucleus, L2 localizes viral genomes to host PML bodies in order to activate early gene expression for establishment of infection. Later on, promotes late gene expression by interacting with the viral E2 protein and by inhibiting its transcriptional activation functions. During virion assembly, encapsidates the genome by direct interaction with the viral DNA.</text>
</comment>
<dbReference type="EMBL" id="MW602286">
    <property type="protein sequence ID" value="QWC92943.1"/>
    <property type="molecule type" value="Genomic_DNA"/>
</dbReference>
<keyword evidence="6" id="KW-1040">Host Golgi apparatus</keyword>
<evidence type="ECO:0000313" key="18">
    <source>
        <dbReference type="EMBL" id="CDX10178.1"/>
    </source>
</evidence>
<keyword evidence="11 15" id="KW-1176">Cytoplasmic inwards viral transport</keyword>
<keyword evidence="10" id="KW-1039">Host endosome</keyword>
<evidence type="ECO:0000256" key="12">
    <source>
        <dbReference type="ARBA" id="ARBA00023125"/>
    </source>
</evidence>
<evidence type="ECO:0000256" key="8">
    <source>
        <dbReference type="ARBA" id="ARBA00022921"/>
    </source>
</evidence>
<evidence type="ECO:0000256" key="4">
    <source>
        <dbReference type="ARBA" id="ARBA00022562"/>
    </source>
</evidence>
<keyword evidence="3 15" id="KW-0167">Capsid protein</keyword>
<evidence type="ECO:0000313" key="23">
    <source>
        <dbReference type="Proteomes" id="UP000180955"/>
    </source>
</evidence>
<evidence type="ECO:0000256" key="9">
    <source>
        <dbReference type="ARBA" id="ARBA00022952"/>
    </source>
</evidence>
<evidence type="ECO:0000256" key="3">
    <source>
        <dbReference type="ARBA" id="ARBA00022561"/>
    </source>
</evidence>
<dbReference type="GO" id="GO:0046718">
    <property type="term" value="P:symbiont entry into host cell"/>
    <property type="evidence" value="ECO:0007669"/>
    <property type="project" value="UniProtKB-KW"/>
</dbReference>
<dbReference type="InterPro" id="IPR000784">
    <property type="entry name" value="Late_L2"/>
</dbReference>
<evidence type="ECO:0000256" key="5">
    <source>
        <dbReference type="ARBA" id="ARBA00022581"/>
    </source>
</evidence>
<dbReference type="EMBL" id="MW602285">
    <property type="protein sequence ID" value="QWC92937.1"/>
    <property type="molecule type" value="Genomic_DNA"/>
</dbReference>
<keyword evidence="12 15" id="KW-0238">DNA-binding</keyword>
<comment type="subunit">
    <text evidence="15">Interacts with major capsid protein L1. Interacts with E2; this interaction inhibits E2 transcriptional activity but not the DNA replication function E2. Interacts with host HSPA8; this interaction is required for L2 nuclear translocation. Interacts with host importins KPNB2 and KPNB3. Forms a complex with importin alpha2-beta1 heterodimers via interaction with the importin alpha2 adapter. Interacts with host DYNLT1; this interaction is essential for virus intracellular transport during entry. Interacts (via C-terminus) with host retromer subunits VPS35 AND VPS29.</text>
</comment>
<comment type="caution">
    <text evidence="15">Lacks conserved residue(s) required for the propagation of feature annotation.</text>
</comment>
<evidence type="ECO:0000313" key="17">
    <source>
        <dbReference type="EMBL" id="CDN67543.1"/>
    </source>
</evidence>
<sequence length="551" mass="59069">MVAVNRARRTKRDSASNLYRQCQVTGNCPPDVVNKIEGTTLADKLSKIFASILYLGGLGIGTGRGSGGATGYGPINPGGGRITGTGTVMRPGVVIDPVGPNDIITVGATDSSIVPLLEATPDIPIEGGPEVPPAGPDVSTVDVTANVDPISEVNVTTGSTITNPDSAVIDVQPAPSGPRRVTVSRSEFQNASYVSVTHPSQGLGESGGALVSADSSGSFVSSGHELDIGIIIGERPLGETNFEAIELDEILTTGGTAEFDIGEGVNRVGPSTSTPDNYLGRALSRFREIYDRPRDLYNRRVQQVRVRNRDQFLGAPGRLVTYEFDNPAFAGVEDEVSLIFQQDLNEVQAAPDTDFMDIIRLGRERIAETADGTVRISRLGQRGTIRTRSGLQIGGKVHFYTDLSPIATENIELSTLGEVSGESMTIDALNEYSLISESGIEPVPFPDEDLLDVHSEDFSGSRLHIFRGGNTRFGVVYEPSESLGARTIFPDIDTGDFVRYPQTNVSPADIPGRDLVPVDPGTTHIVGSEFSSVDYYLHPSLRRRKRKRNFH</sequence>
<evidence type="ECO:0000313" key="22">
    <source>
        <dbReference type="Proteomes" id="UP000141466"/>
    </source>
</evidence>
<evidence type="ECO:0000256" key="6">
    <source>
        <dbReference type="ARBA" id="ARBA00022812"/>
    </source>
</evidence>
<keyword evidence="5 15" id="KW-0945">Host-virus interaction</keyword>
<organism evidence="17 23">
    <name type="scientific">Phodopus sungorus papillomavirus 1</name>
    <dbReference type="NCBI Taxonomy" id="1487796"/>
    <lineage>
        <taxon>Viruses</taxon>
        <taxon>Monodnaviria</taxon>
        <taxon>Shotokuvirae</taxon>
        <taxon>Cossaviricota</taxon>
        <taxon>Papovaviricetes</taxon>
        <taxon>Zurhausenvirales</taxon>
        <taxon>Papillomaviridae</taxon>
        <taxon>Firstpapillomavirinae</taxon>
        <taxon>Pipapillomavirus</taxon>
        <taxon>Pipapillomavirus 1</taxon>
    </lineage>
</organism>
<evidence type="ECO:0000313" key="16">
    <source>
        <dbReference type="EMBL" id="AJA71481.1"/>
    </source>
</evidence>
<evidence type="ECO:0000313" key="21">
    <source>
        <dbReference type="EMBL" id="QWC92949.1"/>
    </source>
</evidence>
<keyword evidence="7 15" id="KW-0946">Virion</keyword>
<dbReference type="EMBL" id="HG939559">
    <property type="protein sequence ID" value="CDN67543.1"/>
    <property type="molecule type" value="Genomic_DNA"/>
</dbReference>
<accession>W8ZM63</accession>
<proteinExistence type="inferred from homology"/>
<dbReference type="GO" id="GO:0075521">
    <property type="term" value="P:microtubule-dependent intracellular transport of viral material towards nucleus"/>
    <property type="evidence" value="ECO:0007669"/>
    <property type="project" value="UniProtKB-UniRule"/>
</dbReference>
<evidence type="ECO:0000313" key="19">
    <source>
        <dbReference type="EMBL" id="QWC92937.1"/>
    </source>
</evidence>
<dbReference type="EMBL" id="KP099578">
    <property type="protein sequence ID" value="AJA71481.1"/>
    <property type="molecule type" value="Genomic_DNA"/>
</dbReference>
<evidence type="ECO:0000256" key="15">
    <source>
        <dbReference type="HAMAP-Rule" id="MF_04003"/>
    </source>
</evidence>
<keyword evidence="1 15" id="KW-1163">Viral penetration into host nucleus</keyword>
<dbReference type="GO" id="GO:0019028">
    <property type="term" value="C:viral capsid"/>
    <property type="evidence" value="ECO:0007669"/>
    <property type="project" value="UniProtKB-UniRule"/>
</dbReference>
<dbReference type="Proteomes" id="UP000141466">
    <property type="component" value="Genome"/>
</dbReference>
<evidence type="ECO:0000256" key="1">
    <source>
        <dbReference type="ARBA" id="ARBA00022524"/>
    </source>
</evidence>
<comment type="subcellular location">
    <subcellularLocation>
        <location evidence="15">Virion</location>
    </subcellularLocation>
    <subcellularLocation>
        <location evidence="15">Host nucleus</location>
    </subcellularLocation>
</comment>
<keyword evidence="8 15" id="KW-0426">Late protein</keyword>
<comment type="similarity">
    <text evidence="15">Belongs to the papillomaviridae L2 protein family.</text>
</comment>
<dbReference type="GO" id="GO:0075732">
    <property type="term" value="P:viral penetration into host nucleus"/>
    <property type="evidence" value="ECO:0007669"/>
    <property type="project" value="UniProtKB-KW"/>
</dbReference>
<dbReference type="GO" id="GO:0042025">
    <property type="term" value="C:host cell nucleus"/>
    <property type="evidence" value="ECO:0007669"/>
    <property type="project" value="UniProtKB-SubCell"/>
</dbReference>
<dbReference type="Proteomes" id="UP000166373">
    <property type="component" value="Genome"/>
</dbReference>
<evidence type="ECO:0000313" key="20">
    <source>
        <dbReference type="EMBL" id="QWC92943.1"/>
    </source>
</evidence>
<reference evidence="19" key="4">
    <citation type="journal article" date="2021" name="Viruses">
        <title>First Report of Phodopus sungorus Papillomavirus Type 1 Infection in Roborovski Hamsters (Phodopus roborovskii).</title>
        <authorList>
            <person name="Gimpelj Domjanic G."/>
            <person name="Hosnjak L."/>
            <person name="Lunar M.M."/>
            <person name="Skubic L."/>
            <person name="Zorec T.M."/>
            <person name="Racnik J."/>
            <person name="Cigler B."/>
            <person name="Poljak M."/>
        </authorList>
    </citation>
    <scope>NUCLEOTIDE SEQUENCE</scope>
    <source>
        <strain evidence="21">APV475</strain>
        <strain evidence="20">APV480</strain>
        <strain evidence="19">APV516</strain>
    </source>
</reference>
<reference evidence="16 22" key="3">
    <citation type="submission" date="2014-11" db="EMBL/GenBank/DDBJ databases">
        <title>Genomic characterization of papillomaviruses infecting hamsters.</title>
        <authorList>
            <person name="Kocjan B.J."/>
            <person name="Hosnjak L."/>
            <person name="Racnik J."/>
            <person name="M P."/>
        </authorList>
    </citation>
    <scope>NUCLEOTIDE SEQUENCE [LARGE SCALE GENOMIC DNA]</scope>
    <source>
        <strain evidence="16">APV105</strain>
    </source>
</reference>
<dbReference type="GO" id="GO:0003677">
    <property type="term" value="F:DNA binding"/>
    <property type="evidence" value="ECO:0007669"/>
    <property type="project" value="UniProtKB-UniRule"/>
</dbReference>